<proteinExistence type="predicted"/>
<sequence length="50" mass="5730">MEFDIERVKILPVDQLLPDHLLERDIVEHIGVDHALAERGKARLDAKGTR</sequence>
<evidence type="ECO:0000313" key="2">
    <source>
        <dbReference type="Proteomes" id="UP000682266"/>
    </source>
</evidence>
<gene>
    <name evidence="1" type="ORF">KDW93_12640</name>
</gene>
<reference evidence="1" key="1">
    <citation type="submission" date="2021-04" db="EMBL/GenBank/DDBJ databases">
        <title>A collection of bacterial strains from the Burkholderia cepacia Research Laboratory and Repository.</title>
        <authorList>
            <person name="Lipuma J."/>
            <person name="Spilker T."/>
        </authorList>
    </citation>
    <scope>NUCLEOTIDE SEQUENCE</scope>
    <source>
        <strain evidence="1">AU36012</strain>
    </source>
</reference>
<dbReference type="EMBL" id="JAGSVG010000009">
    <property type="protein sequence ID" value="MBR8129817.1"/>
    <property type="molecule type" value="Genomic_DNA"/>
</dbReference>
<comment type="caution">
    <text evidence="1">The sequence shown here is derived from an EMBL/GenBank/DDBJ whole genome shotgun (WGS) entry which is preliminary data.</text>
</comment>
<organism evidence="1 2">
    <name type="scientific">Burkholderia ambifaria</name>
    <dbReference type="NCBI Taxonomy" id="152480"/>
    <lineage>
        <taxon>Bacteria</taxon>
        <taxon>Pseudomonadati</taxon>
        <taxon>Pseudomonadota</taxon>
        <taxon>Betaproteobacteria</taxon>
        <taxon>Burkholderiales</taxon>
        <taxon>Burkholderiaceae</taxon>
        <taxon>Burkholderia</taxon>
        <taxon>Burkholderia cepacia complex</taxon>
    </lineage>
</organism>
<accession>A0AA41JJZ8</accession>
<name>A0AA41JJZ8_9BURK</name>
<protein>
    <submittedName>
        <fullName evidence="1">Uncharacterized protein</fullName>
    </submittedName>
</protein>
<dbReference type="Proteomes" id="UP000682266">
    <property type="component" value="Unassembled WGS sequence"/>
</dbReference>
<dbReference type="RefSeq" id="WP_175761532.1">
    <property type="nucleotide sequence ID" value="NZ_CADERF010000005.1"/>
</dbReference>
<evidence type="ECO:0000313" key="1">
    <source>
        <dbReference type="EMBL" id="MBR8129817.1"/>
    </source>
</evidence>
<dbReference type="AlphaFoldDB" id="A0AA41JJZ8"/>